<dbReference type="EMBL" id="CADDAV010000032">
    <property type="protein sequence ID" value="CAB0622144.1"/>
    <property type="molecule type" value="Genomic_DNA"/>
</dbReference>
<evidence type="ECO:0000256" key="3">
    <source>
        <dbReference type="ARBA" id="ARBA00022741"/>
    </source>
</evidence>
<evidence type="ECO:0000313" key="5">
    <source>
        <dbReference type="EMBL" id="CAB0622144.1"/>
    </source>
</evidence>
<sequence length="213" mass="23024">MLRADNVTMRFGTTTVLDNITLELPRRHLLGLIGPSGSGKTTLAGLLSGRLAPTSGTVTIDNEPVPHNRTHRRTDIVSISQQPRDACNPNWTLRTIIGEPLAIAGELSTEQIARRVEECAARALLSPSLLDRLPSHVSDGQLQRACIARALVIDPAFLICDEPTSMLDPLATAAVVDLLRRIAHEGAGVLFISHDHRLLRACTDEVVQIGGEK</sequence>
<dbReference type="InterPro" id="IPR027417">
    <property type="entry name" value="P-loop_NTPase"/>
</dbReference>
<gene>
    <name evidence="5" type="ORF">CIP107547_02327</name>
</gene>
<dbReference type="PANTHER" id="PTHR43776:SF7">
    <property type="entry name" value="D,D-DIPEPTIDE TRANSPORT ATP-BINDING PROTEIN DDPF-RELATED"/>
    <property type="match status" value="1"/>
</dbReference>
<dbReference type="InterPro" id="IPR003593">
    <property type="entry name" value="AAA+_ATPase"/>
</dbReference>
<comment type="similarity">
    <text evidence="1">Belongs to the ABC transporter superfamily.</text>
</comment>
<keyword evidence="3" id="KW-0547">Nucleotide-binding</keyword>
<keyword evidence="4 5" id="KW-0067">ATP-binding</keyword>
<protein>
    <submittedName>
        <fullName evidence="5">ABC transporter ATP-binding protein</fullName>
    </submittedName>
</protein>
<dbReference type="SMART" id="SM00382">
    <property type="entry name" value="AAA"/>
    <property type="match status" value="1"/>
</dbReference>
<dbReference type="Pfam" id="PF00005">
    <property type="entry name" value="ABC_tran"/>
    <property type="match status" value="1"/>
</dbReference>
<proteinExistence type="inferred from homology"/>
<dbReference type="OrthoDB" id="2986442at2"/>
<dbReference type="AlphaFoldDB" id="A0A2T1BQU9"/>
<evidence type="ECO:0000256" key="4">
    <source>
        <dbReference type="ARBA" id="ARBA00022840"/>
    </source>
</evidence>
<dbReference type="Proteomes" id="UP000480222">
    <property type="component" value="Unassembled WGS sequence"/>
</dbReference>
<dbReference type="PANTHER" id="PTHR43776">
    <property type="entry name" value="TRANSPORT ATP-BINDING PROTEIN"/>
    <property type="match status" value="1"/>
</dbReference>
<dbReference type="KEGG" id="cdi:DIP2125"/>
<dbReference type="OMA" id="CDRTVHW"/>
<dbReference type="GO" id="GO:0016887">
    <property type="term" value="F:ATP hydrolysis activity"/>
    <property type="evidence" value="ECO:0007669"/>
    <property type="project" value="InterPro"/>
</dbReference>
<evidence type="ECO:0000256" key="2">
    <source>
        <dbReference type="ARBA" id="ARBA00022448"/>
    </source>
</evidence>
<keyword evidence="2" id="KW-0813">Transport</keyword>
<dbReference type="Gene3D" id="3.40.50.300">
    <property type="entry name" value="P-loop containing nucleotide triphosphate hydrolases"/>
    <property type="match status" value="1"/>
</dbReference>
<dbReference type="GO" id="GO:0005524">
    <property type="term" value="F:ATP binding"/>
    <property type="evidence" value="ECO:0007669"/>
    <property type="project" value="UniProtKB-KW"/>
</dbReference>
<dbReference type="SUPFAM" id="SSF52540">
    <property type="entry name" value="P-loop containing nucleoside triphosphate hydrolases"/>
    <property type="match status" value="1"/>
</dbReference>
<dbReference type="GO" id="GO:0055085">
    <property type="term" value="P:transmembrane transport"/>
    <property type="evidence" value="ECO:0007669"/>
    <property type="project" value="UniProtKB-ARBA"/>
</dbReference>
<comment type="caution">
    <text evidence="5">The sequence shown here is derived from an EMBL/GenBank/DDBJ whole genome shotgun (WGS) entry which is preliminary data.</text>
</comment>
<accession>A0A2T1BQU9</accession>
<dbReference type="PROSITE" id="PS50893">
    <property type="entry name" value="ABC_TRANSPORTER_2"/>
    <property type="match status" value="1"/>
</dbReference>
<dbReference type="InterPro" id="IPR050319">
    <property type="entry name" value="ABC_transp_ATP-bind"/>
</dbReference>
<organism evidence="5 6">
    <name type="scientific">Corynebacterium diphtheriae</name>
    <dbReference type="NCBI Taxonomy" id="1717"/>
    <lineage>
        <taxon>Bacteria</taxon>
        <taxon>Bacillati</taxon>
        <taxon>Actinomycetota</taxon>
        <taxon>Actinomycetes</taxon>
        <taxon>Mycobacteriales</taxon>
        <taxon>Corynebacteriaceae</taxon>
        <taxon>Corynebacterium</taxon>
    </lineage>
</organism>
<evidence type="ECO:0000256" key="1">
    <source>
        <dbReference type="ARBA" id="ARBA00005417"/>
    </source>
</evidence>
<dbReference type="RefSeq" id="WP_010935595.1">
    <property type="nucleotide sequence ID" value="NZ_CABVGJ010000022.1"/>
</dbReference>
<evidence type="ECO:0000313" key="6">
    <source>
        <dbReference type="Proteomes" id="UP000480222"/>
    </source>
</evidence>
<name>A0A2T1BQU9_CORDP</name>
<dbReference type="InterPro" id="IPR003439">
    <property type="entry name" value="ABC_transporter-like_ATP-bd"/>
</dbReference>
<reference evidence="5 6" key="1">
    <citation type="submission" date="2020-02" db="EMBL/GenBank/DDBJ databases">
        <authorList>
            <person name="Brisse S."/>
        </authorList>
    </citation>
    <scope>NUCLEOTIDE SEQUENCE [LARGE SCALE GENOMIC DNA]</scope>
    <source>
        <strain evidence="5">CIP107547</strain>
    </source>
</reference>